<sequence length="59" mass="6512">MVTQLDSPDGKPRKDPDRPSPTFVETDDRRSIEKKPRPPSHGDTAAPDPEGTRQDGLTD</sequence>
<dbReference type="EMBL" id="CP127363">
    <property type="protein sequence ID" value="WIY47492.1"/>
    <property type="molecule type" value="Genomic_DNA"/>
</dbReference>
<feature type="region of interest" description="Disordered" evidence="1">
    <location>
        <begin position="1"/>
        <end position="59"/>
    </location>
</feature>
<gene>
    <name evidence="2" type="ORF">QRO08_16820</name>
</gene>
<feature type="compositionally biased region" description="Basic and acidic residues" evidence="1">
    <location>
        <begin position="26"/>
        <end position="36"/>
    </location>
</feature>
<dbReference type="Proteomes" id="UP001242732">
    <property type="component" value="Chromosome"/>
</dbReference>
<organism evidence="2 3">
    <name type="scientific">Paracidovorax citrulli</name>
    <name type="common">Acidovorax citrulli</name>
    <dbReference type="NCBI Taxonomy" id="80869"/>
    <lineage>
        <taxon>Bacteria</taxon>
        <taxon>Pseudomonadati</taxon>
        <taxon>Pseudomonadota</taxon>
        <taxon>Betaproteobacteria</taxon>
        <taxon>Burkholderiales</taxon>
        <taxon>Comamonadaceae</taxon>
        <taxon>Paracidovorax</taxon>
    </lineage>
</organism>
<keyword evidence="3" id="KW-1185">Reference proteome</keyword>
<reference evidence="2 3" key="1">
    <citation type="submission" date="2023-06" db="EMBL/GenBank/DDBJ databases">
        <authorList>
            <person name="Ham H."/>
            <person name="Park D.S."/>
        </authorList>
    </citation>
    <scope>NUCLEOTIDE SEQUENCE [LARGE SCALE GENOMIC DNA]</scope>
    <source>
        <strain evidence="2 3">KACC 17005</strain>
    </source>
</reference>
<evidence type="ECO:0000256" key="1">
    <source>
        <dbReference type="SAM" id="MobiDB-lite"/>
    </source>
</evidence>
<evidence type="ECO:0000313" key="2">
    <source>
        <dbReference type="EMBL" id="WIY47492.1"/>
    </source>
</evidence>
<name>A0ABY9AKY3_PARCI</name>
<evidence type="ECO:0000313" key="3">
    <source>
        <dbReference type="Proteomes" id="UP001242732"/>
    </source>
</evidence>
<dbReference type="GeneID" id="79791266"/>
<protein>
    <submittedName>
        <fullName evidence="2">Uncharacterized protein</fullName>
    </submittedName>
</protein>
<accession>A0ABY9AKY3</accession>
<feature type="compositionally biased region" description="Basic and acidic residues" evidence="1">
    <location>
        <begin position="8"/>
        <end position="18"/>
    </location>
</feature>
<proteinExistence type="predicted"/>
<dbReference type="RefSeq" id="WP_017438687.1">
    <property type="nucleotide sequence ID" value="NZ_CP023687.1"/>
</dbReference>